<sequence length="289" mass="31339">MSGISPDEAIVPAESLSNAPTGSAAGTDDDKPRRRRIYPTILRALTFTQNTSAAVFAGFLTLHLVSPLAAAVGGSSLADKTMMISRDVYLPLEIPLIYLPLTLHLSSSLLKRLLITYRTRRPPALLSNTHLLTGYLFIALLIPHTALHRLIPSSPSAPVSALSPAELDFSFVGWSIQRYPVWSTLGYLALVTVGSLHAGIGAMKIVSYFRPKRRDMGLGVKQPDTEGQEPRRVVPKRRKLGLRGILVALVGIVAVGLVRIRSDTGLVGRVMEKRYEAVYARLLGGAIMP</sequence>
<accession>A0A1Y2B5J7</accession>
<proteinExistence type="predicted"/>
<dbReference type="GO" id="GO:0055088">
    <property type="term" value="P:lipid homeostasis"/>
    <property type="evidence" value="ECO:0007669"/>
    <property type="project" value="InterPro"/>
</dbReference>
<feature type="domain" description="Mitochondrial adapter protein MCP1 transmembrane" evidence="3">
    <location>
        <begin position="141"/>
        <end position="262"/>
    </location>
</feature>
<dbReference type="InterPro" id="IPR034804">
    <property type="entry name" value="SQR/QFR_C/D"/>
</dbReference>
<dbReference type="OrthoDB" id="10259513at2759"/>
<dbReference type="Proteomes" id="UP000193986">
    <property type="component" value="Unassembled WGS sequence"/>
</dbReference>
<evidence type="ECO:0000256" key="2">
    <source>
        <dbReference type="SAM" id="Phobius"/>
    </source>
</evidence>
<organism evidence="4 5">
    <name type="scientific">Naematelia encephala</name>
    <dbReference type="NCBI Taxonomy" id="71784"/>
    <lineage>
        <taxon>Eukaryota</taxon>
        <taxon>Fungi</taxon>
        <taxon>Dikarya</taxon>
        <taxon>Basidiomycota</taxon>
        <taxon>Agaricomycotina</taxon>
        <taxon>Tremellomycetes</taxon>
        <taxon>Tremellales</taxon>
        <taxon>Naemateliaceae</taxon>
        <taxon>Naematelia</taxon>
    </lineage>
</organism>
<feature type="transmembrane region" description="Helical" evidence="2">
    <location>
        <begin position="131"/>
        <end position="151"/>
    </location>
</feature>
<dbReference type="PANTHER" id="PTHR38409">
    <property type="entry name" value="MDM10-COMPLEMENTING PROTEIN 1"/>
    <property type="match status" value="1"/>
</dbReference>
<dbReference type="InterPro" id="IPR012472">
    <property type="entry name" value="MCP1_TM"/>
</dbReference>
<feature type="transmembrane region" description="Helical" evidence="2">
    <location>
        <begin position="240"/>
        <end position="260"/>
    </location>
</feature>
<keyword evidence="2" id="KW-0472">Membrane</keyword>
<protein>
    <recommendedName>
        <fullName evidence="3">Mitochondrial adapter protein MCP1 transmembrane domain-containing protein</fullName>
    </recommendedName>
</protein>
<dbReference type="SUPFAM" id="SSF81343">
    <property type="entry name" value="Fumarate reductase respiratory complex transmembrane subunits"/>
    <property type="match status" value="1"/>
</dbReference>
<evidence type="ECO:0000256" key="1">
    <source>
        <dbReference type="SAM" id="MobiDB-lite"/>
    </source>
</evidence>
<evidence type="ECO:0000313" key="4">
    <source>
        <dbReference type="EMBL" id="ORY29820.1"/>
    </source>
</evidence>
<feature type="region of interest" description="Disordered" evidence="1">
    <location>
        <begin position="1"/>
        <end position="32"/>
    </location>
</feature>
<dbReference type="EMBL" id="MCFC01000023">
    <property type="protein sequence ID" value="ORY29820.1"/>
    <property type="molecule type" value="Genomic_DNA"/>
</dbReference>
<comment type="caution">
    <text evidence="4">The sequence shown here is derived from an EMBL/GenBank/DDBJ whole genome shotgun (WGS) entry which is preliminary data.</text>
</comment>
<dbReference type="AlphaFoldDB" id="A0A1Y2B5J7"/>
<dbReference type="GO" id="GO:0016020">
    <property type="term" value="C:membrane"/>
    <property type="evidence" value="ECO:0007669"/>
    <property type="project" value="InterPro"/>
</dbReference>
<name>A0A1Y2B5J7_9TREE</name>
<reference evidence="4 5" key="1">
    <citation type="submission" date="2016-07" db="EMBL/GenBank/DDBJ databases">
        <title>Pervasive Adenine N6-methylation of Active Genes in Fungi.</title>
        <authorList>
            <consortium name="DOE Joint Genome Institute"/>
            <person name="Mondo S.J."/>
            <person name="Dannebaum R.O."/>
            <person name="Kuo R.C."/>
            <person name="Labutti K."/>
            <person name="Haridas S."/>
            <person name="Kuo A."/>
            <person name="Salamov A."/>
            <person name="Ahrendt S.R."/>
            <person name="Lipzen A."/>
            <person name="Sullivan W."/>
            <person name="Andreopoulos W.B."/>
            <person name="Clum A."/>
            <person name="Lindquist E."/>
            <person name="Daum C."/>
            <person name="Ramamoorthy G.K."/>
            <person name="Gryganskyi A."/>
            <person name="Culley D."/>
            <person name="Magnuson J.K."/>
            <person name="James T.Y."/>
            <person name="O'Malley M.A."/>
            <person name="Stajich J.E."/>
            <person name="Spatafora J.W."/>
            <person name="Visel A."/>
            <person name="Grigoriev I.V."/>
        </authorList>
    </citation>
    <scope>NUCLEOTIDE SEQUENCE [LARGE SCALE GENOMIC DNA]</scope>
    <source>
        <strain evidence="4 5">68-887.2</strain>
    </source>
</reference>
<evidence type="ECO:0000313" key="5">
    <source>
        <dbReference type="Proteomes" id="UP000193986"/>
    </source>
</evidence>
<dbReference type="InParanoid" id="A0A1Y2B5J7"/>
<gene>
    <name evidence="4" type="ORF">BCR39DRAFT_481417</name>
</gene>
<keyword evidence="2" id="KW-0812">Transmembrane</keyword>
<dbReference type="Pfam" id="PF07950">
    <property type="entry name" value="MCP1_TM"/>
    <property type="match status" value="1"/>
</dbReference>
<keyword evidence="5" id="KW-1185">Reference proteome</keyword>
<dbReference type="InterPro" id="IPR039960">
    <property type="entry name" value="MCP1"/>
</dbReference>
<evidence type="ECO:0000259" key="3">
    <source>
        <dbReference type="Pfam" id="PF07950"/>
    </source>
</evidence>
<keyword evidence="2" id="KW-1133">Transmembrane helix</keyword>
<feature type="transmembrane region" description="Helical" evidence="2">
    <location>
        <begin position="41"/>
        <end position="68"/>
    </location>
</feature>
<dbReference type="PANTHER" id="PTHR38409:SF1">
    <property type="entry name" value="MITOCHONDRIAL ADAPTER PROTEIN MCP1"/>
    <property type="match status" value="1"/>
</dbReference>
<feature type="transmembrane region" description="Helical" evidence="2">
    <location>
        <begin position="185"/>
        <end position="206"/>
    </location>
</feature>
<feature type="transmembrane region" description="Helical" evidence="2">
    <location>
        <begin position="88"/>
        <end position="110"/>
    </location>
</feature>